<name>A0A7S0GLC9_9STRA</name>
<dbReference type="EMBL" id="HBEL01050402">
    <property type="protein sequence ID" value="CAD8427024.1"/>
    <property type="molecule type" value="Transcribed_RNA"/>
</dbReference>
<evidence type="ECO:0000313" key="2">
    <source>
        <dbReference type="EMBL" id="CAD8427024.1"/>
    </source>
</evidence>
<feature type="compositionally biased region" description="Polar residues" evidence="1">
    <location>
        <begin position="96"/>
        <end position="105"/>
    </location>
</feature>
<gene>
    <name evidence="2" type="ORF">PINE0816_LOCUS23189</name>
</gene>
<sequence length="147" mass="16451">MGKRRGSKNNECTRTAIDSAYRGIHFSRIHSSKPSIQPATPHSFFDSTHDVIFDNDSAYKNIIVSKKDVGLHEDAETKRLSVKAIECKFNLKDGNNESSSANKNISGYDKNVSKGERQETNGISKDEIEEKNDSDIPTGRTECDREI</sequence>
<proteinExistence type="predicted"/>
<reference evidence="2" key="1">
    <citation type="submission" date="2021-01" db="EMBL/GenBank/DDBJ databases">
        <authorList>
            <person name="Corre E."/>
            <person name="Pelletier E."/>
            <person name="Niang G."/>
            <person name="Scheremetjew M."/>
            <person name="Finn R."/>
            <person name="Kale V."/>
            <person name="Holt S."/>
            <person name="Cochrane G."/>
            <person name="Meng A."/>
            <person name="Brown T."/>
            <person name="Cohen L."/>
        </authorList>
    </citation>
    <scope>NUCLEOTIDE SEQUENCE</scope>
    <source>
        <strain evidence="2">CCAP1064/1</strain>
    </source>
</reference>
<evidence type="ECO:0000256" key="1">
    <source>
        <dbReference type="SAM" id="MobiDB-lite"/>
    </source>
</evidence>
<protein>
    <submittedName>
        <fullName evidence="2">Uncharacterized protein</fullName>
    </submittedName>
</protein>
<accession>A0A7S0GLC9</accession>
<feature type="region of interest" description="Disordered" evidence="1">
    <location>
        <begin position="92"/>
        <end position="147"/>
    </location>
</feature>
<organism evidence="2">
    <name type="scientific">Proboscia inermis</name>
    <dbReference type="NCBI Taxonomy" id="420281"/>
    <lineage>
        <taxon>Eukaryota</taxon>
        <taxon>Sar</taxon>
        <taxon>Stramenopiles</taxon>
        <taxon>Ochrophyta</taxon>
        <taxon>Bacillariophyta</taxon>
        <taxon>Coscinodiscophyceae</taxon>
        <taxon>Rhizosoleniophycidae</taxon>
        <taxon>Rhizosoleniales</taxon>
        <taxon>Rhizosoleniaceae</taxon>
        <taxon>Proboscia</taxon>
    </lineage>
</organism>
<feature type="compositionally biased region" description="Basic and acidic residues" evidence="1">
    <location>
        <begin position="111"/>
        <end position="134"/>
    </location>
</feature>
<dbReference type="AlphaFoldDB" id="A0A7S0GLC9"/>